<dbReference type="KEGG" id="lsd:EMK97_11925"/>
<accession>A0A4P6P4D1</accession>
<dbReference type="Proteomes" id="UP000290244">
    <property type="component" value="Chromosome"/>
</dbReference>
<dbReference type="RefSeq" id="WP_130602458.1">
    <property type="nucleotide sequence ID" value="NZ_CP034759.1"/>
</dbReference>
<dbReference type="InterPro" id="IPR001638">
    <property type="entry name" value="Solute-binding_3/MltF_N"/>
</dbReference>
<reference evidence="2 3" key="1">
    <citation type="submission" date="2018-12" db="EMBL/GenBank/DDBJ databases">
        <title>Complete genome of Litorilituus sediminis.</title>
        <authorList>
            <person name="Liu A."/>
            <person name="Rong J."/>
        </authorList>
    </citation>
    <scope>NUCLEOTIDE SEQUENCE [LARGE SCALE GENOMIC DNA]</scope>
    <source>
        <strain evidence="2 3">JCM 17549</strain>
    </source>
</reference>
<evidence type="ECO:0000313" key="3">
    <source>
        <dbReference type="Proteomes" id="UP000290244"/>
    </source>
</evidence>
<proteinExistence type="predicted"/>
<dbReference type="AlphaFoldDB" id="A0A4P6P4D1"/>
<dbReference type="Gene3D" id="3.40.190.10">
    <property type="entry name" value="Periplasmic binding protein-like II"/>
    <property type="match status" value="2"/>
</dbReference>
<protein>
    <submittedName>
        <fullName evidence="2">Transporter substrate-binding domain-containing protein</fullName>
    </submittedName>
</protein>
<dbReference type="SUPFAM" id="SSF53850">
    <property type="entry name" value="Periplasmic binding protein-like II"/>
    <property type="match status" value="1"/>
</dbReference>
<dbReference type="EMBL" id="CP034759">
    <property type="protein sequence ID" value="QBG36371.1"/>
    <property type="molecule type" value="Genomic_DNA"/>
</dbReference>
<sequence>MTLTLQFVSIKVITLLCCAILITPSYAKQNITVLVPNFPPYTQQINGKLSGIGIEQANKVFAHAGLAVTYRFLPNYAKVIHEIKHNRGDAFLLASQNDERDQLAELSYPLVTNKWCWYLPKNTTLSPEQPSFKSTATISSHFNTNTHKWLSKNNYIVEAVTDITRLPELLLRKRIDAVFLAELVFEKAIKEKGLALSQFKKIVAVEKPFGIYISKKYLESSPETLKNINKSILTIKAQQKPTQAN</sequence>
<dbReference type="OrthoDB" id="5453932at2"/>
<organism evidence="2 3">
    <name type="scientific">Litorilituus sediminis</name>
    <dbReference type="NCBI Taxonomy" id="718192"/>
    <lineage>
        <taxon>Bacteria</taxon>
        <taxon>Pseudomonadati</taxon>
        <taxon>Pseudomonadota</taxon>
        <taxon>Gammaproteobacteria</taxon>
        <taxon>Alteromonadales</taxon>
        <taxon>Colwelliaceae</taxon>
        <taxon>Litorilituus</taxon>
    </lineage>
</organism>
<dbReference type="Pfam" id="PF00497">
    <property type="entry name" value="SBP_bac_3"/>
    <property type="match status" value="1"/>
</dbReference>
<keyword evidence="3" id="KW-1185">Reference proteome</keyword>
<feature type="domain" description="Solute-binding protein family 3/N-terminal" evidence="1">
    <location>
        <begin position="36"/>
        <end position="239"/>
    </location>
</feature>
<gene>
    <name evidence="2" type="ORF">EMK97_11925</name>
</gene>
<evidence type="ECO:0000259" key="1">
    <source>
        <dbReference type="Pfam" id="PF00497"/>
    </source>
</evidence>
<name>A0A4P6P4D1_9GAMM</name>
<evidence type="ECO:0000313" key="2">
    <source>
        <dbReference type="EMBL" id="QBG36371.1"/>
    </source>
</evidence>